<evidence type="ECO:0000256" key="1">
    <source>
        <dbReference type="SAM" id="MobiDB-lite"/>
    </source>
</evidence>
<accession>A0A8J3DTJ9</accession>
<name>A0A8J3DTJ9_9HYPH</name>
<keyword evidence="3" id="KW-1185">Reference proteome</keyword>
<proteinExistence type="predicted"/>
<evidence type="ECO:0000313" key="2">
    <source>
        <dbReference type="EMBL" id="GHD05800.1"/>
    </source>
</evidence>
<protein>
    <submittedName>
        <fullName evidence="2">Uncharacterized protein</fullName>
    </submittedName>
</protein>
<reference evidence="2" key="2">
    <citation type="submission" date="2020-09" db="EMBL/GenBank/DDBJ databases">
        <authorList>
            <person name="Sun Q."/>
            <person name="Kim S."/>
        </authorList>
    </citation>
    <scope>NUCLEOTIDE SEQUENCE</scope>
    <source>
        <strain evidence="2">KCTC 42249</strain>
    </source>
</reference>
<organism evidence="2 3">
    <name type="scientific">Tianweitania populi</name>
    <dbReference type="NCBI Taxonomy" id="1607949"/>
    <lineage>
        <taxon>Bacteria</taxon>
        <taxon>Pseudomonadati</taxon>
        <taxon>Pseudomonadota</taxon>
        <taxon>Alphaproteobacteria</taxon>
        <taxon>Hyphomicrobiales</taxon>
        <taxon>Phyllobacteriaceae</taxon>
        <taxon>Tianweitania</taxon>
    </lineage>
</organism>
<dbReference type="Proteomes" id="UP000630142">
    <property type="component" value="Unassembled WGS sequence"/>
</dbReference>
<evidence type="ECO:0000313" key="3">
    <source>
        <dbReference type="Proteomes" id="UP000630142"/>
    </source>
</evidence>
<gene>
    <name evidence="2" type="ORF">GCM10016234_02350</name>
</gene>
<sequence>MTVFIRGGAKLEHPSSDFAFGSATARGESRASPALRAPQGEKGEQHPYRFVILRLDPRIHAMTVN</sequence>
<feature type="region of interest" description="Disordered" evidence="1">
    <location>
        <begin position="1"/>
        <end position="43"/>
    </location>
</feature>
<dbReference type="AlphaFoldDB" id="A0A8J3DTJ9"/>
<reference evidence="2" key="1">
    <citation type="journal article" date="2014" name="Int. J. Syst. Evol. Microbiol.">
        <title>Complete genome sequence of Corynebacterium casei LMG S-19264T (=DSM 44701T), isolated from a smear-ripened cheese.</title>
        <authorList>
            <consortium name="US DOE Joint Genome Institute (JGI-PGF)"/>
            <person name="Walter F."/>
            <person name="Albersmeier A."/>
            <person name="Kalinowski J."/>
            <person name="Ruckert C."/>
        </authorList>
    </citation>
    <scope>NUCLEOTIDE SEQUENCE</scope>
    <source>
        <strain evidence="2">KCTC 42249</strain>
    </source>
</reference>
<comment type="caution">
    <text evidence="2">The sequence shown here is derived from an EMBL/GenBank/DDBJ whole genome shotgun (WGS) entry which is preliminary data.</text>
</comment>
<dbReference type="EMBL" id="BMZQ01000001">
    <property type="protein sequence ID" value="GHD05800.1"/>
    <property type="molecule type" value="Genomic_DNA"/>
</dbReference>